<protein>
    <submittedName>
        <fullName evidence="1">Uncharacterized protein</fullName>
    </submittedName>
</protein>
<evidence type="ECO:0000313" key="2">
    <source>
        <dbReference type="Proteomes" id="UP000074561"/>
    </source>
</evidence>
<organism evidence="1 2">
    <name type="scientific">Collimonas pratensis</name>
    <dbReference type="NCBI Taxonomy" id="279113"/>
    <lineage>
        <taxon>Bacteria</taxon>
        <taxon>Pseudomonadati</taxon>
        <taxon>Pseudomonadota</taxon>
        <taxon>Betaproteobacteria</taxon>
        <taxon>Burkholderiales</taxon>
        <taxon>Oxalobacteraceae</taxon>
        <taxon>Collimonas</taxon>
    </lineage>
</organism>
<dbReference type="EMBL" id="CP013234">
    <property type="protein sequence ID" value="AMP05570.1"/>
    <property type="molecule type" value="Genomic_DNA"/>
</dbReference>
<name>A0A127Q657_9BURK</name>
<proteinExistence type="predicted"/>
<dbReference type="RefSeq" id="WP_205631606.1">
    <property type="nucleotide sequence ID" value="NZ_CP013234.1"/>
</dbReference>
<dbReference type="PATRIC" id="fig|279113.9.peg.3199"/>
<accession>A0A127Q657</accession>
<dbReference type="Proteomes" id="UP000074561">
    <property type="component" value="Chromosome"/>
</dbReference>
<gene>
    <name evidence="1" type="ORF">CPter91_3239</name>
</gene>
<sequence length="188" mass="20101">MHVLSNPFAGTNSNGLRRTVSERKKLLGGGPFSIASPVLAFGLSLCTVLATAAPEYVDAVNYPANEQGWEAFYGLERRLVTDFDDICGDTYCEGEFSNLQALRYRCSVRQADSLIGECVWTFAGSNAAIDGATGKVTVDARTWACRTPLAPQTPIATFYSALSVARPILATLPATATTIHEGLSNCLN</sequence>
<dbReference type="AlphaFoldDB" id="A0A127Q657"/>
<dbReference type="STRING" id="279113.CPter91_3239"/>
<evidence type="ECO:0000313" key="1">
    <source>
        <dbReference type="EMBL" id="AMP05570.1"/>
    </source>
</evidence>
<dbReference type="KEGG" id="cpra:CPter91_3239"/>
<reference evidence="1 2" key="1">
    <citation type="submission" date="2015-11" db="EMBL/GenBank/DDBJ databases">
        <title>Exploring the genomic traits of fungus-feeding bacterial genus Collimonas.</title>
        <authorList>
            <person name="Song C."/>
            <person name="Schmidt R."/>
            <person name="de Jager V."/>
            <person name="Krzyzanowska D."/>
            <person name="Jongedijk E."/>
            <person name="Cankar K."/>
            <person name="Beekwilder J."/>
            <person name="van Veen A."/>
            <person name="de Boer W."/>
            <person name="van Veen J.A."/>
            <person name="Garbeva P."/>
        </authorList>
    </citation>
    <scope>NUCLEOTIDE SEQUENCE [LARGE SCALE GENOMIC DNA]</scope>
    <source>
        <strain evidence="1 2">Ter91</strain>
    </source>
</reference>